<dbReference type="EMBL" id="VSSQ01114786">
    <property type="protein sequence ID" value="MPN50519.1"/>
    <property type="molecule type" value="Genomic_DNA"/>
</dbReference>
<name>A0A645IJ61_9ZZZZ</name>
<comment type="caution">
    <text evidence="1">The sequence shown here is derived from an EMBL/GenBank/DDBJ whole genome shotgun (WGS) entry which is preliminary data.</text>
</comment>
<dbReference type="AlphaFoldDB" id="A0A645IJ61"/>
<protein>
    <submittedName>
        <fullName evidence="1">Uncharacterized protein</fullName>
    </submittedName>
</protein>
<organism evidence="1">
    <name type="scientific">bioreactor metagenome</name>
    <dbReference type="NCBI Taxonomy" id="1076179"/>
    <lineage>
        <taxon>unclassified sequences</taxon>
        <taxon>metagenomes</taxon>
        <taxon>ecological metagenomes</taxon>
    </lineage>
</organism>
<evidence type="ECO:0000313" key="1">
    <source>
        <dbReference type="EMBL" id="MPN50519.1"/>
    </source>
</evidence>
<sequence>MSMDEVQAFIHSLRYHRLTSQQRKTLRGQALAGNLPAAQTGLRKIVSKGVPHGHSNATGR</sequence>
<accession>A0A645IJ61</accession>
<proteinExistence type="predicted"/>
<reference evidence="1" key="1">
    <citation type="submission" date="2019-08" db="EMBL/GenBank/DDBJ databases">
        <authorList>
            <person name="Kucharzyk K."/>
            <person name="Murdoch R.W."/>
            <person name="Higgins S."/>
            <person name="Loffler F."/>
        </authorList>
    </citation>
    <scope>NUCLEOTIDE SEQUENCE</scope>
</reference>
<gene>
    <name evidence="1" type="ORF">SDC9_198146</name>
</gene>